<dbReference type="GO" id="GO:0051287">
    <property type="term" value="F:NAD binding"/>
    <property type="evidence" value="ECO:0007669"/>
    <property type="project" value="InterPro"/>
</dbReference>
<dbReference type="PANTHER" id="PTHR43750">
    <property type="entry name" value="UDP-GLUCOSE 6-DEHYDROGENASE TUAD"/>
    <property type="match status" value="1"/>
</dbReference>
<evidence type="ECO:0000256" key="9">
    <source>
        <dbReference type="PIRSR" id="PIRSR500134-2"/>
    </source>
</evidence>
<reference evidence="12 13" key="1">
    <citation type="submission" date="2014-08" db="EMBL/GenBank/DDBJ databases">
        <title>Whole genome shotgun sequence of Rhizobium rubi NBRC 13261.</title>
        <authorList>
            <person name="Katano-Makiyama Y."/>
            <person name="Hosoyama A."/>
            <person name="Hashimoto M."/>
            <person name="Hosoyama Y."/>
            <person name="Noguchi M."/>
            <person name="Tsuchikane K."/>
            <person name="Uohara A."/>
            <person name="Ohji S."/>
            <person name="Ichikawa N."/>
            <person name="Kimura A."/>
            <person name="Yamazoe A."/>
            <person name="Fujita N."/>
        </authorList>
    </citation>
    <scope>NUCLEOTIDE SEQUENCE [LARGE SCALE GENOMIC DNA]</scope>
    <source>
        <strain evidence="12 13">NBRC 13261</strain>
    </source>
</reference>
<feature type="binding site" evidence="9">
    <location>
        <position position="266"/>
    </location>
    <ligand>
        <name>substrate</name>
    </ligand>
</feature>
<feature type="binding site" evidence="9">
    <location>
        <begin position="258"/>
        <end position="262"/>
    </location>
    <ligand>
        <name>substrate</name>
    </ligand>
</feature>
<dbReference type="Gene3D" id="1.20.5.170">
    <property type="match status" value="1"/>
</dbReference>
<feature type="binding site" evidence="9">
    <location>
        <position position="325"/>
    </location>
    <ligand>
        <name>substrate</name>
    </ligand>
</feature>
<evidence type="ECO:0000256" key="7">
    <source>
        <dbReference type="PIRNR" id="PIRNR000124"/>
    </source>
</evidence>
<evidence type="ECO:0000256" key="5">
    <source>
        <dbReference type="ARBA" id="ARBA00023027"/>
    </source>
</evidence>
<proteinExistence type="inferred from homology"/>
<dbReference type="PIRSF" id="PIRSF500134">
    <property type="entry name" value="UDPglc_DH_bac"/>
    <property type="match status" value="1"/>
</dbReference>
<dbReference type="RefSeq" id="WP_045231994.1">
    <property type="nucleotide sequence ID" value="NZ_BBJU01000026.1"/>
</dbReference>
<dbReference type="eggNOG" id="COG1004">
    <property type="taxonomic scope" value="Bacteria"/>
</dbReference>
<dbReference type="Proteomes" id="UP000028701">
    <property type="component" value="Unassembled WGS sequence"/>
</dbReference>
<dbReference type="OrthoDB" id="9803238at2"/>
<feature type="binding site" evidence="10">
    <location>
        <position position="87"/>
    </location>
    <ligand>
        <name>NAD(+)</name>
        <dbReference type="ChEBI" id="CHEBI:57540"/>
    </ligand>
</feature>
<feature type="domain" description="UDP-glucose/GDP-mannose dehydrogenase C-terminal" evidence="11">
    <location>
        <begin position="318"/>
        <end position="427"/>
    </location>
</feature>
<dbReference type="AlphaFoldDB" id="A0A081D0X1"/>
<dbReference type="InterPro" id="IPR028357">
    <property type="entry name" value="UDPglc_DH_bac"/>
</dbReference>
<dbReference type="PROSITE" id="PS51257">
    <property type="entry name" value="PROKAR_LIPOPROTEIN"/>
    <property type="match status" value="1"/>
</dbReference>
<evidence type="ECO:0000256" key="4">
    <source>
        <dbReference type="ARBA" id="ARBA00023002"/>
    </source>
</evidence>
<dbReference type="SUPFAM" id="SSF48179">
    <property type="entry name" value="6-phosphogluconate dehydrogenase C-terminal domain-like"/>
    <property type="match status" value="1"/>
</dbReference>
<feature type="binding site" evidence="10">
    <location>
        <position position="272"/>
    </location>
    <ligand>
        <name>NAD(+)</name>
        <dbReference type="ChEBI" id="CHEBI:57540"/>
    </ligand>
</feature>
<comment type="pathway">
    <text evidence="1">Nucleotide-sugar biosynthesis; UDP-alpha-D-glucuronate biosynthesis; UDP-alpha-D-glucuronate from UDP-alpha-D-glucose: step 1/1.</text>
</comment>
<gene>
    <name evidence="12" type="primary">algD</name>
    <name evidence="12" type="ORF">RRU01S_26_00940</name>
</gene>
<dbReference type="GO" id="GO:0003979">
    <property type="term" value="F:UDP-glucose 6-dehydrogenase activity"/>
    <property type="evidence" value="ECO:0007669"/>
    <property type="project" value="UniProtKB-EC"/>
</dbReference>
<dbReference type="PIRSF" id="PIRSF000124">
    <property type="entry name" value="UDPglc_GDPman_dh"/>
    <property type="match status" value="1"/>
</dbReference>
<accession>A0A081D0X1</accession>
<dbReference type="InterPro" id="IPR017476">
    <property type="entry name" value="UDP-Glc/GDP-Man"/>
</dbReference>
<feature type="binding site" evidence="10">
    <location>
        <position position="125"/>
    </location>
    <ligand>
        <name>NAD(+)</name>
        <dbReference type="ChEBI" id="CHEBI:57540"/>
    </ligand>
</feature>
<evidence type="ECO:0000259" key="11">
    <source>
        <dbReference type="SMART" id="SM00984"/>
    </source>
</evidence>
<protein>
    <recommendedName>
        <fullName evidence="3 7">UDP-glucose 6-dehydrogenase</fullName>
        <ecNumber evidence="3 7">1.1.1.22</ecNumber>
    </recommendedName>
</protein>
<dbReference type="Gene3D" id="3.40.50.720">
    <property type="entry name" value="NAD(P)-binding Rossmann-like Domain"/>
    <property type="match status" value="2"/>
</dbReference>
<evidence type="ECO:0000256" key="3">
    <source>
        <dbReference type="ARBA" id="ARBA00012954"/>
    </source>
</evidence>
<feature type="active site" description="Nucleophile" evidence="8">
    <location>
        <position position="269"/>
    </location>
</feature>
<feature type="binding site" evidence="10">
    <location>
        <position position="332"/>
    </location>
    <ligand>
        <name>NAD(+)</name>
        <dbReference type="ChEBI" id="CHEBI:57540"/>
    </ligand>
</feature>
<dbReference type="InterPro" id="IPR008927">
    <property type="entry name" value="6-PGluconate_DH-like_C_sf"/>
</dbReference>
<dbReference type="GO" id="GO:0000271">
    <property type="term" value="P:polysaccharide biosynthetic process"/>
    <property type="evidence" value="ECO:0007669"/>
    <property type="project" value="InterPro"/>
</dbReference>
<dbReference type="Pfam" id="PF03721">
    <property type="entry name" value="UDPG_MGDP_dh_N"/>
    <property type="match status" value="1"/>
</dbReference>
<dbReference type="NCBIfam" id="TIGR03026">
    <property type="entry name" value="NDP-sugDHase"/>
    <property type="match status" value="1"/>
</dbReference>
<dbReference type="SUPFAM" id="SSF51735">
    <property type="entry name" value="NAD(P)-binding Rossmann-fold domains"/>
    <property type="match status" value="1"/>
</dbReference>
<organism evidence="12 13">
    <name type="scientific">Agrobacterium rubi TR3 = NBRC 13261</name>
    <dbReference type="NCBI Taxonomy" id="1368415"/>
    <lineage>
        <taxon>Bacteria</taxon>
        <taxon>Pseudomonadati</taxon>
        <taxon>Pseudomonadota</taxon>
        <taxon>Alphaproteobacteria</taxon>
        <taxon>Hyphomicrobiales</taxon>
        <taxon>Rhizobiaceae</taxon>
        <taxon>Rhizobium/Agrobacterium group</taxon>
        <taxon>Agrobacterium</taxon>
    </lineage>
</organism>
<evidence type="ECO:0000256" key="2">
    <source>
        <dbReference type="ARBA" id="ARBA00006601"/>
    </source>
</evidence>
<evidence type="ECO:0000313" key="13">
    <source>
        <dbReference type="Proteomes" id="UP000028701"/>
    </source>
</evidence>
<evidence type="ECO:0000256" key="8">
    <source>
        <dbReference type="PIRSR" id="PIRSR500134-1"/>
    </source>
</evidence>
<comment type="similarity">
    <text evidence="2 7">Belongs to the UDP-glucose/GDP-mannose dehydrogenase family.</text>
</comment>
<dbReference type="InterPro" id="IPR036220">
    <property type="entry name" value="UDP-Glc/GDP-Man_DH_C_sf"/>
</dbReference>
<dbReference type="SMART" id="SM00984">
    <property type="entry name" value="UDPG_MGDP_dh_C"/>
    <property type="match status" value="1"/>
</dbReference>
<dbReference type="InterPro" id="IPR014027">
    <property type="entry name" value="UDP-Glc/GDP-Man_DH_C"/>
</dbReference>
<evidence type="ECO:0000256" key="1">
    <source>
        <dbReference type="ARBA" id="ARBA00004701"/>
    </source>
</evidence>
<dbReference type="Pfam" id="PF00984">
    <property type="entry name" value="UDPG_MGDP_dh"/>
    <property type="match status" value="1"/>
</dbReference>
<sequence>MARISIFGIGYVGVVSAACLASDGHDVVAVDVDPNKVDKVNRGETPIVEPGLDIMIRKTVELGKLRASLDIAEAIADTDVSFVCVGTPSDPDGGVGLAYVKQACIQIGKEIASKGRYHSVVIRSTIVPGTMESVCIPLLEQASGLVAGVDFGVGYYPEFLRESTAIEDNYNPGLIVFGALDEPTLDVLKEVNAGLPCQLSIVSLATAEMIKYTSNSWRATKVTFANEIGNIAKSLGIDGQQVMRVLCSDGKVNMSPYFMRPGFAFGGSCLPKDVRALRHLAAAKATKTPLLDAVLVANARQIERAETMVENTGGKSVGLVGISFKAGTDDLRESPLADLAARLIAKGYGLKVYDPSVREAYDNQMTGSGRGNNTIPDLQDRLVGGIGELIDASDIILIGNRYDETVDPLSEAVTEKSCVDLARLTAGLRSNGRYEGICW</sequence>
<evidence type="ECO:0000256" key="10">
    <source>
        <dbReference type="PIRSR" id="PIRSR500134-3"/>
    </source>
</evidence>
<dbReference type="PANTHER" id="PTHR43750:SF1">
    <property type="entry name" value="GDP-MANNOSE 6-DEHYDROGENASE"/>
    <property type="match status" value="1"/>
</dbReference>
<feature type="binding site" evidence="9">
    <location>
        <position position="211"/>
    </location>
    <ligand>
        <name>substrate</name>
    </ligand>
</feature>
<keyword evidence="4 7" id="KW-0560">Oxidoreductase</keyword>
<name>A0A081D0X1_9HYPH</name>
<feature type="binding site" evidence="9">
    <location>
        <begin position="159"/>
        <end position="162"/>
    </location>
    <ligand>
        <name>substrate</name>
    </ligand>
</feature>
<dbReference type="InterPro" id="IPR036291">
    <property type="entry name" value="NAD(P)-bd_dom_sf"/>
</dbReference>
<feature type="binding site" evidence="10">
    <location>
        <position position="162"/>
    </location>
    <ligand>
        <name>NAD(+)</name>
        <dbReference type="ChEBI" id="CHEBI:57540"/>
    </ligand>
</feature>
<evidence type="ECO:0000256" key="6">
    <source>
        <dbReference type="ARBA" id="ARBA00047473"/>
    </source>
</evidence>
<dbReference type="GO" id="GO:0006065">
    <property type="term" value="P:UDP-glucuronate biosynthetic process"/>
    <property type="evidence" value="ECO:0007669"/>
    <property type="project" value="UniProtKB-UniPathway"/>
</dbReference>
<comment type="catalytic activity">
    <reaction evidence="6 7">
        <text>UDP-alpha-D-glucose + 2 NAD(+) + H2O = UDP-alpha-D-glucuronate + 2 NADH + 3 H(+)</text>
        <dbReference type="Rhea" id="RHEA:23596"/>
        <dbReference type="ChEBI" id="CHEBI:15377"/>
        <dbReference type="ChEBI" id="CHEBI:15378"/>
        <dbReference type="ChEBI" id="CHEBI:57540"/>
        <dbReference type="ChEBI" id="CHEBI:57945"/>
        <dbReference type="ChEBI" id="CHEBI:58052"/>
        <dbReference type="ChEBI" id="CHEBI:58885"/>
        <dbReference type="EC" id="1.1.1.22"/>
    </reaction>
</comment>
<dbReference type="EC" id="1.1.1.22" evidence="3 7"/>
<dbReference type="EMBL" id="BBJU01000026">
    <property type="protein sequence ID" value="GAK72567.1"/>
    <property type="molecule type" value="Genomic_DNA"/>
</dbReference>
<feature type="binding site" evidence="10">
    <location>
        <position position="36"/>
    </location>
    <ligand>
        <name>NAD(+)</name>
        <dbReference type="ChEBI" id="CHEBI:57540"/>
    </ligand>
</feature>
<dbReference type="InterPro" id="IPR001732">
    <property type="entry name" value="UDP-Glc/GDP-Man_DH_N"/>
</dbReference>
<feature type="binding site" evidence="10">
    <location>
        <position position="31"/>
    </location>
    <ligand>
        <name>NAD(+)</name>
        <dbReference type="ChEBI" id="CHEBI:57540"/>
    </ligand>
</feature>
<dbReference type="UniPathway" id="UPA00038">
    <property type="reaction ID" value="UER00491"/>
</dbReference>
<dbReference type="SUPFAM" id="SSF52413">
    <property type="entry name" value="UDP-glucose/GDP-mannose dehydrogenase C-terminal domain"/>
    <property type="match status" value="1"/>
</dbReference>
<keyword evidence="5 7" id="KW-0520">NAD</keyword>
<dbReference type="InterPro" id="IPR014026">
    <property type="entry name" value="UDP-Glc/GDP-Man_DH_dimer"/>
</dbReference>
<evidence type="ECO:0000313" key="12">
    <source>
        <dbReference type="EMBL" id="GAK72567.1"/>
    </source>
</evidence>
<dbReference type="Pfam" id="PF03720">
    <property type="entry name" value="UDPG_MGDP_dh_C"/>
    <property type="match status" value="1"/>
</dbReference>
<comment type="caution">
    <text evidence="12">The sequence shown here is derived from an EMBL/GenBank/DDBJ whole genome shotgun (WGS) entry which is preliminary data.</text>
</comment>